<dbReference type="AlphaFoldDB" id="A0A1C7FHN1"/>
<dbReference type="InterPro" id="IPR036388">
    <property type="entry name" value="WH-like_DNA-bd_sf"/>
</dbReference>
<sequence>MARPKIQRKICTRAPYSCFKPNGVPMTELQHIELQAEELEALRLADQEGLSQLDAAAQMQVSRQTFGNIVKRARAKVANCLVNGHALVLATDQDTPVQTGSAD</sequence>
<dbReference type="InterPro" id="IPR002852">
    <property type="entry name" value="UPF0251"/>
</dbReference>
<evidence type="ECO:0000313" key="4">
    <source>
        <dbReference type="Proteomes" id="UP000092528"/>
    </source>
</evidence>
<evidence type="ECO:0000313" key="3">
    <source>
        <dbReference type="EMBL" id="ANU38963.1"/>
    </source>
</evidence>
<dbReference type="PATRIC" id="fig|45658.7.peg.3896"/>
<reference evidence="3 4" key="1">
    <citation type="submission" date="2016-07" db="EMBL/GenBank/DDBJ databases">
        <title>Genome sequencing of Vibrio scophthalmi strain VS-05, an isolated from Paralichthys olivaceus.</title>
        <authorList>
            <person name="Han H.-J."/>
        </authorList>
    </citation>
    <scope>NUCLEOTIDE SEQUENCE [LARGE SCALE GENOMIC DNA]</scope>
    <source>
        <strain evidence="3 4">VS-05</strain>
    </source>
</reference>
<name>A0A1C7FHN1_9VIBR</name>
<dbReference type="InterPro" id="IPR013324">
    <property type="entry name" value="RNA_pol_sigma_r3/r4-like"/>
</dbReference>
<dbReference type="Pfam" id="PF02001">
    <property type="entry name" value="DUF134"/>
    <property type="match status" value="1"/>
</dbReference>
<comment type="similarity">
    <text evidence="1 2">Belongs to the UPF0251 family.</text>
</comment>
<proteinExistence type="inferred from homology"/>
<dbReference type="Proteomes" id="UP000092528">
    <property type="component" value="Chromosome 2"/>
</dbReference>
<dbReference type="Gene3D" id="1.10.10.10">
    <property type="entry name" value="Winged helix-like DNA-binding domain superfamily/Winged helix DNA-binding domain"/>
    <property type="match status" value="1"/>
</dbReference>
<dbReference type="HAMAP" id="MF_00674">
    <property type="entry name" value="UPF0251"/>
    <property type="match status" value="1"/>
</dbReference>
<dbReference type="GeneID" id="96874133"/>
<dbReference type="EMBL" id="CP016415">
    <property type="protein sequence ID" value="ANU38963.1"/>
    <property type="molecule type" value="Genomic_DNA"/>
</dbReference>
<gene>
    <name evidence="3" type="ORF">VSVS05_03927</name>
</gene>
<dbReference type="PANTHER" id="PTHR37478">
    <property type="match status" value="1"/>
</dbReference>
<organism evidence="3 4">
    <name type="scientific">Vibrio scophthalmi</name>
    <dbReference type="NCBI Taxonomy" id="45658"/>
    <lineage>
        <taxon>Bacteria</taxon>
        <taxon>Pseudomonadati</taxon>
        <taxon>Pseudomonadota</taxon>
        <taxon>Gammaproteobacteria</taxon>
        <taxon>Vibrionales</taxon>
        <taxon>Vibrionaceae</taxon>
        <taxon>Vibrio</taxon>
    </lineage>
</organism>
<evidence type="ECO:0000256" key="2">
    <source>
        <dbReference type="HAMAP-Rule" id="MF_00674"/>
    </source>
</evidence>
<dbReference type="STRING" id="45658.VSVS12_03322"/>
<keyword evidence="4" id="KW-1185">Reference proteome</keyword>
<dbReference type="RefSeq" id="WP_065546590.1">
    <property type="nucleotide sequence ID" value="NZ_CP016415.1"/>
</dbReference>
<protein>
    <recommendedName>
        <fullName evidence="2">UPF0251 protein VSVS05_03927</fullName>
    </recommendedName>
</protein>
<dbReference type="SUPFAM" id="SSF88659">
    <property type="entry name" value="Sigma3 and sigma4 domains of RNA polymerase sigma factors"/>
    <property type="match status" value="1"/>
</dbReference>
<accession>A0A1C7FHN1</accession>
<dbReference type="PANTHER" id="PTHR37478:SF2">
    <property type="entry name" value="UPF0251 PROTEIN TK0562"/>
    <property type="match status" value="1"/>
</dbReference>
<evidence type="ECO:0000256" key="1">
    <source>
        <dbReference type="ARBA" id="ARBA00009350"/>
    </source>
</evidence>